<dbReference type="Gene3D" id="2.30.110.10">
    <property type="entry name" value="Electron Transport, Fmn-binding Protein, Chain A"/>
    <property type="match status" value="1"/>
</dbReference>
<feature type="domain" description="Rubredoxin-like" evidence="3">
    <location>
        <begin position="165"/>
        <end position="201"/>
    </location>
</feature>
<dbReference type="InterPro" id="IPR050268">
    <property type="entry name" value="NADH-dep_flavin_reductase"/>
</dbReference>
<dbReference type="GO" id="GO:0042602">
    <property type="term" value="F:riboflavin reductase (NADPH) activity"/>
    <property type="evidence" value="ECO:0007669"/>
    <property type="project" value="TreeGrafter"/>
</dbReference>
<dbReference type="GO" id="GO:0010181">
    <property type="term" value="F:FMN binding"/>
    <property type="evidence" value="ECO:0007669"/>
    <property type="project" value="InterPro"/>
</dbReference>
<evidence type="ECO:0000259" key="3">
    <source>
        <dbReference type="PROSITE" id="PS50903"/>
    </source>
</evidence>
<sequence length="201" mass="22809">MDNSAFFKIGYGLYVLTAAENGKDNGCIVNTVIQATNTPNRLALAVNKQNYTCEMISHTKQFNISVLCEGTDFNMFKRFGFQSGKDTNKFEGFNDVKRSENGVYYVTKTTNAYFSGNVTNEIDMGTHLLFTADVLEAEVLSERETVTYTYYQDHIKPKPEEKKAAKGWRCKICGYVYEGEELPEDFVCPICKHPASDFERI</sequence>
<reference evidence="4" key="1">
    <citation type="submission" date="2020-08" db="EMBL/GenBank/DDBJ databases">
        <title>Genome public.</title>
        <authorList>
            <person name="Liu C."/>
            <person name="Sun Q."/>
        </authorList>
    </citation>
    <scope>NUCLEOTIDE SEQUENCE</scope>
    <source>
        <strain evidence="4">H8</strain>
    </source>
</reference>
<dbReference type="InterPro" id="IPR024934">
    <property type="entry name" value="Rubredoxin-like_dom"/>
</dbReference>
<dbReference type="Pfam" id="PF01613">
    <property type="entry name" value="Flavin_Reduct"/>
    <property type="match status" value="1"/>
</dbReference>
<dbReference type="Pfam" id="PF21349">
    <property type="entry name" value="RUBY_RBDX"/>
    <property type="match status" value="1"/>
</dbReference>
<keyword evidence="2" id="KW-0560">Oxidoreductase</keyword>
<dbReference type="PANTHER" id="PTHR30466">
    <property type="entry name" value="FLAVIN REDUCTASE"/>
    <property type="match status" value="1"/>
</dbReference>
<evidence type="ECO:0000313" key="5">
    <source>
        <dbReference type="Proteomes" id="UP000611762"/>
    </source>
</evidence>
<name>A0A926I0C0_9FIRM</name>
<gene>
    <name evidence="4" type="ORF">H8698_12380</name>
</gene>
<organism evidence="4 5">
    <name type="scientific">Congzhengia minquanensis</name>
    <dbReference type="NCBI Taxonomy" id="2763657"/>
    <lineage>
        <taxon>Bacteria</taxon>
        <taxon>Bacillati</taxon>
        <taxon>Bacillota</taxon>
        <taxon>Clostridia</taxon>
        <taxon>Eubacteriales</taxon>
        <taxon>Oscillospiraceae</taxon>
        <taxon>Congzhengia</taxon>
    </lineage>
</organism>
<dbReference type="SUPFAM" id="SSF50475">
    <property type="entry name" value="FMN-binding split barrel"/>
    <property type="match status" value="1"/>
</dbReference>
<accession>A0A926I0C0</accession>
<comment type="caution">
    <text evidence="4">The sequence shown here is derived from an EMBL/GenBank/DDBJ whole genome shotgun (WGS) entry which is preliminary data.</text>
</comment>
<dbReference type="AlphaFoldDB" id="A0A926I0C0"/>
<evidence type="ECO:0000256" key="2">
    <source>
        <dbReference type="ARBA" id="ARBA00023002"/>
    </source>
</evidence>
<dbReference type="PANTHER" id="PTHR30466:SF1">
    <property type="entry name" value="FMN REDUCTASE (NADH) RUTF"/>
    <property type="match status" value="1"/>
</dbReference>
<dbReference type="CDD" id="cd00350">
    <property type="entry name" value="rubredoxin_like"/>
    <property type="match status" value="1"/>
</dbReference>
<dbReference type="Proteomes" id="UP000611762">
    <property type="component" value="Unassembled WGS sequence"/>
</dbReference>
<evidence type="ECO:0000313" key="4">
    <source>
        <dbReference type="EMBL" id="MBC8541776.1"/>
    </source>
</evidence>
<dbReference type="RefSeq" id="WP_177679536.1">
    <property type="nucleotide sequence ID" value="NZ_JACRSU010000005.1"/>
</dbReference>
<evidence type="ECO:0000256" key="1">
    <source>
        <dbReference type="ARBA" id="ARBA00001965"/>
    </source>
</evidence>
<dbReference type="InterPro" id="IPR012349">
    <property type="entry name" value="Split_barrel_FMN-bd"/>
</dbReference>
<dbReference type="EMBL" id="JACRSU010000005">
    <property type="protein sequence ID" value="MBC8541776.1"/>
    <property type="molecule type" value="Genomic_DNA"/>
</dbReference>
<comment type="cofactor">
    <cofactor evidence="1">
        <name>Fe(3+)</name>
        <dbReference type="ChEBI" id="CHEBI:29034"/>
    </cofactor>
</comment>
<keyword evidence="5" id="KW-1185">Reference proteome</keyword>
<proteinExistence type="predicted"/>
<dbReference type="PROSITE" id="PS50903">
    <property type="entry name" value="RUBREDOXIN_LIKE"/>
    <property type="match status" value="1"/>
</dbReference>
<dbReference type="InterPro" id="IPR048574">
    <property type="entry name" value="RUBY_RBDX"/>
</dbReference>
<dbReference type="SUPFAM" id="SSF57802">
    <property type="entry name" value="Rubredoxin-like"/>
    <property type="match status" value="1"/>
</dbReference>
<protein>
    <submittedName>
        <fullName evidence="4">Flavin reductase</fullName>
    </submittedName>
</protein>
<dbReference type="Gene3D" id="2.20.28.10">
    <property type="match status" value="1"/>
</dbReference>
<dbReference type="GO" id="GO:0005506">
    <property type="term" value="F:iron ion binding"/>
    <property type="evidence" value="ECO:0007669"/>
    <property type="project" value="InterPro"/>
</dbReference>
<dbReference type="SMART" id="SM00903">
    <property type="entry name" value="Flavin_Reduct"/>
    <property type="match status" value="1"/>
</dbReference>
<dbReference type="InterPro" id="IPR002563">
    <property type="entry name" value="Flavin_Rdtase-like_dom"/>
</dbReference>